<evidence type="ECO:0000259" key="8">
    <source>
        <dbReference type="PROSITE" id="PS51939"/>
    </source>
</evidence>
<dbReference type="PROSITE" id="PS50961">
    <property type="entry name" value="HTH_LA"/>
    <property type="match status" value="1"/>
</dbReference>
<dbReference type="GO" id="GO:1990904">
    <property type="term" value="C:ribonucleoprotein complex"/>
    <property type="evidence" value="ECO:0007669"/>
    <property type="project" value="UniProtKB-UniRule"/>
</dbReference>
<dbReference type="GeneID" id="6075458"/>
<dbReference type="PROSITE" id="PS51939">
    <property type="entry name" value="XRRM"/>
    <property type="match status" value="1"/>
</dbReference>
<dbReference type="InterPro" id="IPR012677">
    <property type="entry name" value="Nucleotide-bd_a/b_plait_sf"/>
</dbReference>
<comment type="subcellular location">
    <subcellularLocation>
        <location evidence="1">Nucleus</location>
    </subcellularLocation>
</comment>
<dbReference type="InterPro" id="IPR036388">
    <property type="entry name" value="WH-like_DNA-bd_sf"/>
</dbReference>
<sequence length="494" mass="55238">MAEATPIEESIVIDSAPTTEPTAESSEAPKMDDGKLMEQMTKAAKQIEFYFADSNLPYDKFMWTLYTKDPDHWVPVHTVASFKRMREFSANGEEWIANALRLSDFLEVDETGTKVRRRTEVQEPKDSFERSVYAKGFPDEDNTLQKRIEEFFNQYGTTTAVRMRRGDDKSFKNSVFAEFVDYASVDAFLKADPKPTFEGKELLVMTKDAYCEMKIKEKGLTGKSANNRRNLIANNTRGFNAFREMAKGKQDKKPKADSEAPKEVFLEFMGTKLLITKDKEGNGTVDEKEIPFVKGATLKFDGCGGDVKWQEIKDPVKERFDGRAPFIKYSRGDNHGLVGFHKALSEEDITYIKETIKTINENEVTWTLPSEEDEKQFQIERAQSGAKLALQGGFSRDRDSGGRGRGRGRGGGGRGGGRGGRGRGGHGDRQRRGGDRNAEREKEKGQQKGEEVGEKRKRAVEPDGGPLVGQRGTAAPPMLAPSTSKRSKTDGEES</sequence>
<name>B0D745_LACBS</name>
<dbReference type="SMART" id="SM00360">
    <property type="entry name" value="RRM"/>
    <property type="match status" value="1"/>
</dbReference>
<dbReference type="CDD" id="cd08029">
    <property type="entry name" value="LA_like_fungal"/>
    <property type="match status" value="1"/>
</dbReference>
<feature type="domain" description="HTH La-type RNA-binding" evidence="7">
    <location>
        <begin position="33"/>
        <end position="127"/>
    </location>
</feature>
<organism evidence="10">
    <name type="scientific">Laccaria bicolor (strain S238N-H82 / ATCC MYA-4686)</name>
    <name type="common">Bicoloured deceiver</name>
    <name type="synonym">Laccaria laccata var. bicolor</name>
    <dbReference type="NCBI Taxonomy" id="486041"/>
    <lineage>
        <taxon>Eukaryota</taxon>
        <taxon>Fungi</taxon>
        <taxon>Dikarya</taxon>
        <taxon>Basidiomycota</taxon>
        <taxon>Agaricomycotina</taxon>
        <taxon>Agaricomycetes</taxon>
        <taxon>Agaricomycetidae</taxon>
        <taxon>Agaricales</taxon>
        <taxon>Agaricineae</taxon>
        <taxon>Hydnangiaceae</taxon>
        <taxon>Laccaria</taxon>
    </lineage>
</organism>
<feature type="region of interest" description="Disordered" evidence="5">
    <location>
        <begin position="1"/>
        <end position="32"/>
    </location>
</feature>
<evidence type="ECO:0000256" key="3">
    <source>
        <dbReference type="ARBA" id="ARBA00023242"/>
    </source>
</evidence>
<accession>B0D745</accession>
<reference evidence="9 10" key="1">
    <citation type="journal article" date="2008" name="Nature">
        <title>The genome of Laccaria bicolor provides insights into mycorrhizal symbiosis.</title>
        <authorList>
            <person name="Martin F."/>
            <person name="Aerts A."/>
            <person name="Ahren D."/>
            <person name="Brun A."/>
            <person name="Danchin E.G.J."/>
            <person name="Duchaussoy F."/>
            <person name="Gibon J."/>
            <person name="Kohler A."/>
            <person name="Lindquist E."/>
            <person name="Pereda V."/>
            <person name="Salamov A."/>
            <person name="Shapiro H.J."/>
            <person name="Wuyts J."/>
            <person name="Blaudez D."/>
            <person name="Buee M."/>
            <person name="Brokstein P."/>
            <person name="Canbaeck B."/>
            <person name="Cohen D."/>
            <person name="Courty P.E."/>
            <person name="Coutinho P.M."/>
            <person name="Delaruelle C."/>
            <person name="Detter J.C."/>
            <person name="Deveau A."/>
            <person name="DiFazio S."/>
            <person name="Duplessis S."/>
            <person name="Fraissinet-Tachet L."/>
            <person name="Lucic E."/>
            <person name="Frey-Klett P."/>
            <person name="Fourrey C."/>
            <person name="Feussner I."/>
            <person name="Gay G."/>
            <person name="Grimwood J."/>
            <person name="Hoegger P.J."/>
            <person name="Jain P."/>
            <person name="Kilaru S."/>
            <person name="Labbe J."/>
            <person name="Lin Y.C."/>
            <person name="Legue V."/>
            <person name="Le Tacon F."/>
            <person name="Marmeisse R."/>
            <person name="Melayah D."/>
            <person name="Montanini B."/>
            <person name="Muratet M."/>
            <person name="Nehls U."/>
            <person name="Niculita-Hirzel H."/>
            <person name="Oudot-Le Secq M.P."/>
            <person name="Peter M."/>
            <person name="Quesneville H."/>
            <person name="Rajashekar B."/>
            <person name="Reich M."/>
            <person name="Rouhier N."/>
            <person name="Schmutz J."/>
            <person name="Yin T."/>
            <person name="Chalot M."/>
            <person name="Henrissat B."/>
            <person name="Kuees U."/>
            <person name="Lucas S."/>
            <person name="Van de Peer Y."/>
            <person name="Podila G.K."/>
            <person name="Polle A."/>
            <person name="Pukkila P.J."/>
            <person name="Richardson P.M."/>
            <person name="Rouze P."/>
            <person name="Sanders I.R."/>
            <person name="Stajich J.E."/>
            <person name="Tunlid A."/>
            <person name="Tuskan G."/>
            <person name="Grigoriev I.V."/>
        </authorList>
    </citation>
    <scope>NUCLEOTIDE SEQUENCE [LARGE SCALE GENOMIC DNA]</scope>
    <source>
        <strain evidence="10">S238N-H82 / ATCC MYA-4686</strain>
    </source>
</reference>
<proteinExistence type="predicted"/>
<evidence type="ECO:0000313" key="9">
    <source>
        <dbReference type="EMBL" id="EDR09587.1"/>
    </source>
</evidence>
<evidence type="ECO:0000256" key="4">
    <source>
        <dbReference type="PROSITE-ProRule" id="PRU00332"/>
    </source>
</evidence>
<dbReference type="SUPFAM" id="SSF46785">
    <property type="entry name" value="Winged helix' DNA-binding domain"/>
    <property type="match status" value="1"/>
</dbReference>
<dbReference type="PRINTS" id="PR00302">
    <property type="entry name" value="LUPUSLA"/>
</dbReference>
<evidence type="ECO:0000256" key="2">
    <source>
        <dbReference type="ARBA" id="ARBA00022884"/>
    </source>
</evidence>
<gene>
    <name evidence="9" type="ORF">LACBIDRAFT_318803</name>
</gene>
<dbReference type="SMART" id="SM00715">
    <property type="entry name" value="LA"/>
    <property type="match status" value="1"/>
</dbReference>
<keyword evidence="10" id="KW-1185">Reference proteome</keyword>
<dbReference type="SUPFAM" id="SSF54928">
    <property type="entry name" value="RNA-binding domain, RBD"/>
    <property type="match status" value="1"/>
</dbReference>
<dbReference type="HOGENOM" id="CLU_035334_0_0_1"/>
<dbReference type="OrthoDB" id="439993at2759"/>
<dbReference type="InterPro" id="IPR014886">
    <property type="entry name" value="La_xRRM"/>
</dbReference>
<dbReference type="InterPro" id="IPR036390">
    <property type="entry name" value="WH_DNA-bd_sf"/>
</dbReference>
<dbReference type="EMBL" id="DS547099">
    <property type="protein sequence ID" value="EDR09587.1"/>
    <property type="molecule type" value="Genomic_DNA"/>
</dbReference>
<dbReference type="STRING" id="486041.B0D745"/>
<dbReference type="Proteomes" id="UP000001194">
    <property type="component" value="Unassembled WGS sequence"/>
</dbReference>
<dbReference type="PANTHER" id="PTHR22792:SF140">
    <property type="entry name" value="ACHILLES, ISOFORM A"/>
    <property type="match status" value="1"/>
</dbReference>
<evidence type="ECO:0000259" key="6">
    <source>
        <dbReference type="PROSITE" id="PS50102"/>
    </source>
</evidence>
<feature type="domain" description="XRRM" evidence="8">
    <location>
        <begin position="291"/>
        <end position="420"/>
    </location>
</feature>
<feature type="domain" description="RRM" evidence="6">
    <location>
        <begin position="130"/>
        <end position="218"/>
    </location>
</feature>
<dbReference type="InterPro" id="IPR000504">
    <property type="entry name" value="RRM_dom"/>
</dbReference>
<dbReference type="InParanoid" id="B0D745"/>
<dbReference type="Gene3D" id="1.10.10.10">
    <property type="entry name" value="Winged helix-like DNA-binding domain superfamily/Winged helix DNA-binding domain"/>
    <property type="match status" value="1"/>
</dbReference>
<dbReference type="GO" id="GO:0003729">
    <property type="term" value="F:mRNA binding"/>
    <property type="evidence" value="ECO:0007669"/>
    <property type="project" value="TreeGrafter"/>
</dbReference>
<feature type="compositionally biased region" description="Gly residues" evidence="5">
    <location>
        <begin position="409"/>
        <end position="419"/>
    </location>
</feature>
<dbReference type="GO" id="GO:0005634">
    <property type="term" value="C:nucleus"/>
    <property type="evidence" value="ECO:0007669"/>
    <property type="project" value="UniProtKB-SubCell"/>
</dbReference>
<dbReference type="AlphaFoldDB" id="B0D745"/>
<dbReference type="InterPro" id="IPR006630">
    <property type="entry name" value="La_HTH"/>
</dbReference>
<keyword evidence="3" id="KW-0539">Nucleus</keyword>
<dbReference type="Gene3D" id="3.30.70.330">
    <property type="match status" value="2"/>
</dbReference>
<protein>
    <submittedName>
        <fullName evidence="9">Predicted protein</fullName>
    </submittedName>
</protein>
<evidence type="ECO:0000259" key="7">
    <source>
        <dbReference type="PROSITE" id="PS50961"/>
    </source>
</evidence>
<dbReference type="RefSeq" id="XP_001879936.1">
    <property type="nucleotide sequence ID" value="XM_001879901.1"/>
</dbReference>
<dbReference type="Pfam" id="PF05383">
    <property type="entry name" value="La"/>
    <property type="match status" value="1"/>
</dbReference>
<evidence type="ECO:0000256" key="5">
    <source>
        <dbReference type="SAM" id="MobiDB-lite"/>
    </source>
</evidence>
<dbReference type="KEGG" id="lbc:LACBIDRAFT_318803"/>
<dbReference type="PANTHER" id="PTHR22792">
    <property type="entry name" value="LUPUS LA PROTEIN-RELATED"/>
    <property type="match status" value="1"/>
</dbReference>
<keyword evidence="2 4" id="KW-0694">RNA-binding</keyword>
<dbReference type="InterPro" id="IPR035979">
    <property type="entry name" value="RBD_domain_sf"/>
</dbReference>
<feature type="compositionally biased region" description="Basic and acidic residues" evidence="5">
    <location>
        <begin position="425"/>
        <end position="454"/>
    </location>
</feature>
<dbReference type="InterPro" id="IPR002344">
    <property type="entry name" value="Lupus_La"/>
</dbReference>
<feature type="compositionally biased region" description="Polar residues" evidence="5">
    <location>
        <begin position="16"/>
        <end position="25"/>
    </location>
</feature>
<feature type="region of interest" description="Disordered" evidence="5">
    <location>
        <begin position="385"/>
        <end position="494"/>
    </location>
</feature>
<evidence type="ECO:0000256" key="1">
    <source>
        <dbReference type="ARBA" id="ARBA00004123"/>
    </source>
</evidence>
<evidence type="ECO:0000313" key="10">
    <source>
        <dbReference type="Proteomes" id="UP000001194"/>
    </source>
</evidence>
<dbReference type="Pfam" id="PF00076">
    <property type="entry name" value="RRM_1"/>
    <property type="match status" value="1"/>
</dbReference>
<dbReference type="PROSITE" id="PS50102">
    <property type="entry name" value="RRM"/>
    <property type="match status" value="1"/>
</dbReference>
<dbReference type="GO" id="GO:0006396">
    <property type="term" value="P:RNA processing"/>
    <property type="evidence" value="ECO:0007669"/>
    <property type="project" value="InterPro"/>
</dbReference>
<dbReference type="InterPro" id="IPR045180">
    <property type="entry name" value="La_dom_prot"/>
</dbReference>
<dbReference type="CDD" id="cd12291">
    <property type="entry name" value="RRM1_La"/>
    <property type="match status" value="1"/>
</dbReference>